<keyword evidence="1" id="KW-0472">Membrane</keyword>
<keyword evidence="1" id="KW-1003">Cell membrane</keyword>
<dbReference type="InterPro" id="IPR002696">
    <property type="entry name" value="Membr_insert_effic_factor_YidD"/>
</dbReference>
<evidence type="ECO:0000256" key="2">
    <source>
        <dbReference type="SAM" id="MobiDB-lite"/>
    </source>
</evidence>
<reference evidence="3 4" key="1">
    <citation type="journal article" date="2019" name="Int. J. Syst. Evol. Microbiol.">
        <title>The Global Catalogue of Microorganisms (GCM) 10K type strain sequencing project: providing services to taxonomists for standard genome sequencing and annotation.</title>
        <authorList>
            <consortium name="The Broad Institute Genomics Platform"/>
            <consortium name="The Broad Institute Genome Sequencing Center for Infectious Disease"/>
            <person name="Wu L."/>
            <person name="Ma J."/>
        </authorList>
    </citation>
    <scope>NUCLEOTIDE SEQUENCE [LARGE SCALE GENOMIC DNA]</scope>
    <source>
        <strain evidence="3 4">JCM 3146</strain>
    </source>
</reference>
<comment type="subcellular location">
    <subcellularLocation>
        <location evidence="1">Cell membrane</location>
        <topology evidence="1">Peripheral membrane protein</topology>
        <orientation evidence="1">Cytoplasmic side</orientation>
    </subcellularLocation>
</comment>
<comment type="function">
    <text evidence="1">Could be involved in insertion of integral membrane proteins into the membrane.</text>
</comment>
<comment type="similarity">
    <text evidence="1">Belongs to the UPF0161 family.</text>
</comment>
<name>A0ABN0WV68_9ACTN</name>
<comment type="caution">
    <text evidence="3">The sequence shown here is derived from an EMBL/GenBank/DDBJ whole genome shotgun (WGS) entry which is preliminary data.</text>
</comment>
<dbReference type="Proteomes" id="UP001501822">
    <property type="component" value="Unassembled WGS sequence"/>
</dbReference>
<protein>
    <recommendedName>
        <fullName evidence="1">Putative membrane protein insertion efficiency factor</fullName>
    </recommendedName>
</protein>
<feature type="compositionally biased region" description="Polar residues" evidence="2">
    <location>
        <begin position="87"/>
        <end position="98"/>
    </location>
</feature>
<dbReference type="EMBL" id="BAAABM010000037">
    <property type="protein sequence ID" value="GAA0347591.1"/>
    <property type="molecule type" value="Genomic_DNA"/>
</dbReference>
<keyword evidence="4" id="KW-1185">Reference proteome</keyword>
<dbReference type="PANTHER" id="PTHR33383:SF1">
    <property type="entry name" value="MEMBRANE PROTEIN INSERTION EFFICIENCY FACTOR-RELATED"/>
    <property type="match status" value="1"/>
</dbReference>
<gene>
    <name evidence="3" type="ORF">GCM10010151_41610</name>
</gene>
<evidence type="ECO:0000256" key="1">
    <source>
        <dbReference type="HAMAP-Rule" id="MF_00386"/>
    </source>
</evidence>
<dbReference type="SMART" id="SM01234">
    <property type="entry name" value="Haemolytic"/>
    <property type="match status" value="1"/>
</dbReference>
<dbReference type="HAMAP" id="MF_00386">
    <property type="entry name" value="UPF0161_YidD"/>
    <property type="match status" value="1"/>
</dbReference>
<accession>A0ABN0WV68</accession>
<evidence type="ECO:0000313" key="4">
    <source>
        <dbReference type="Proteomes" id="UP001501822"/>
    </source>
</evidence>
<dbReference type="Pfam" id="PF01809">
    <property type="entry name" value="YidD"/>
    <property type="match status" value="1"/>
</dbReference>
<evidence type="ECO:0000313" key="3">
    <source>
        <dbReference type="EMBL" id="GAA0347591.1"/>
    </source>
</evidence>
<dbReference type="RefSeq" id="WP_252801249.1">
    <property type="nucleotide sequence ID" value="NZ_BAAABM010000037.1"/>
</dbReference>
<proteinExistence type="inferred from homology"/>
<dbReference type="NCBIfam" id="TIGR00278">
    <property type="entry name" value="membrane protein insertion efficiency factor YidD"/>
    <property type="match status" value="1"/>
</dbReference>
<feature type="region of interest" description="Disordered" evidence="2">
    <location>
        <begin position="68"/>
        <end position="98"/>
    </location>
</feature>
<organism evidence="3 4">
    <name type="scientific">Actinoallomurus spadix</name>
    <dbReference type="NCBI Taxonomy" id="79912"/>
    <lineage>
        <taxon>Bacteria</taxon>
        <taxon>Bacillati</taxon>
        <taxon>Actinomycetota</taxon>
        <taxon>Actinomycetes</taxon>
        <taxon>Streptosporangiales</taxon>
        <taxon>Thermomonosporaceae</taxon>
        <taxon>Actinoallomurus</taxon>
    </lineage>
</organism>
<dbReference type="PANTHER" id="PTHR33383">
    <property type="entry name" value="MEMBRANE PROTEIN INSERTION EFFICIENCY FACTOR-RELATED"/>
    <property type="match status" value="1"/>
</dbReference>
<sequence>MTDKPTLAARALMVPIVFYRRFISPLLGPVCRYQPTCSAYALEALRTHGALRGGWLAVRRIARCHPFHAGGYDPVPPQKDRAPQDLTPRQSGTVSEST</sequence>